<dbReference type="NCBIfam" id="NF006089">
    <property type="entry name" value="PRK08241.1"/>
    <property type="match status" value="1"/>
</dbReference>
<evidence type="ECO:0000256" key="5">
    <source>
        <dbReference type="ARBA" id="ARBA00023125"/>
    </source>
</evidence>
<organism evidence="12 13">
    <name type="scientific">Streptomyces cylindrosporus</name>
    <dbReference type="NCBI Taxonomy" id="2927583"/>
    <lineage>
        <taxon>Bacteria</taxon>
        <taxon>Bacillati</taxon>
        <taxon>Actinomycetota</taxon>
        <taxon>Actinomycetes</taxon>
        <taxon>Kitasatosporales</taxon>
        <taxon>Streptomycetaceae</taxon>
        <taxon>Streptomyces</taxon>
    </lineage>
</organism>
<dbReference type="Pfam" id="PF08281">
    <property type="entry name" value="Sigma70_r4_2"/>
    <property type="match status" value="1"/>
</dbReference>
<evidence type="ECO:0000256" key="8">
    <source>
        <dbReference type="SAM" id="MobiDB-lite"/>
    </source>
</evidence>
<dbReference type="InterPro" id="IPR032710">
    <property type="entry name" value="NTF2-like_dom_sf"/>
</dbReference>
<keyword evidence="6 7" id="KW-0804">Transcription</keyword>
<evidence type="ECO:0000256" key="4">
    <source>
        <dbReference type="ARBA" id="ARBA00023082"/>
    </source>
</evidence>
<dbReference type="Gene3D" id="1.10.10.10">
    <property type="entry name" value="Winged helix-like DNA-binding domain superfamily/Winged helix DNA-binding domain"/>
    <property type="match status" value="1"/>
</dbReference>
<evidence type="ECO:0000259" key="11">
    <source>
        <dbReference type="Pfam" id="PF12680"/>
    </source>
</evidence>
<evidence type="ECO:0000256" key="6">
    <source>
        <dbReference type="ARBA" id="ARBA00023163"/>
    </source>
</evidence>
<dbReference type="InterPro" id="IPR039425">
    <property type="entry name" value="RNA_pol_sigma-70-like"/>
</dbReference>
<feature type="domain" description="RNA polymerase sigma-70 region 2" evidence="9">
    <location>
        <begin position="20"/>
        <end position="88"/>
    </location>
</feature>
<dbReference type="InterPro" id="IPR037401">
    <property type="entry name" value="SnoaL-like"/>
</dbReference>
<dbReference type="NCBIfam" id="TIGR02960">
    <property type="entry name" value="SigX5"/>
    <property type="match status" value="1"/>
</dbReference>
<keyword evidence="13" id="KW-1185">Reference proteome</keyword>
<gene>
    <name evidence="12" type="ORF">MQP27_21490</name>
</gene>
<dbReference type="InterPro" id="IPR014305">
    <property type="entry name" value="RNA_pol_sigma-G_actinobac"/>
</dbReference>
<dbReference type="Gene3D" id="3.10.450.50">
    <property type="match status" value="1"/>
</dbReference>
<evidence type="ECO:0000256" key="3">
    <source>
        <dbReference type="ARBA" id="ARBA00023015"/>
    </source>
</evidence>
<evidence type="ECO:0000313" key="12">
    <source>
        <dbReference type="EMBL" id="MCI3273668.1"/>
    </source>
</evidence>
<feature type="region of interest" description="Disordered" evidence="8">
    <location>
        <begin position="82"/>
        <end position="104"/>
    </location>
</feature>
<dbReference type="EMBL" id="JALDAY010000006">
    <property type="protein sequence ID" value="MCI3273668.1"/>
    <property type="molecule type" value="Genomic_DNA"/>
</dbReference>
<feature type="domain" description="SnoaL-like" evidence="11">
    <location>
        <begin position="218"/>
        <end position="314"/>
    </location>
</feature>
<dbReference type="Proteomes" id="UP001165269">
    <property type="component" value="Unassembled WGS sequence"/>
</dbReference>
<name>A0ABS9Y8W8_9ACTN</name>
<dbReference type="InterPro" id="IPR007627">
    <property type="entry name" value="RNA_pol_sigma70_r2"/>
</dbReference>
<sequence>METSLLTRARAGDGEAFGLLVEPYRQELHAHCYRILGSAQDAEDVLQETLLSAWRGLTAFEERSGLRTWLYRIATNRALDARRSAGRRPQMQRPEVGVNPELPAPTHTSEVAWLEPIPDHVLETLADHRPGPAARYEANEAISLAFVNALQLLPARQRAVLVLRDVLGYSAAESADILETSTESVTSALKRARATLARHRPERAPAPPPDSPAERALVDRLTRAYATADVDQVIALLAEDVRLSMPPVPFEYRGRDAAAGMLAAVFARVGGRRLVATRANHQPAFGVYQRERHSGVLHAAGLMVLTLSGDRIAEMTIFDNNVLARFGLPRTLPA</sequence>
<dbReference type="PANTHER" id="PTHR43133:SF65">
    <property type="entry name" value="ECF RNA POLYMERASE SIGMA FACTOR SIGG"/>
    <property type="match status" value="1"/>
</dbReference>
<dbReference type="PROSITE" id="PS01063">
    <property type="entry name" value="SIGMA70_ECF"/>
    <property type="match status" value="1"/>
</dbReference>
<protein>
    <recommendedName>
        <fullName evidence="7">RNA polymerase sigma factor</fullName>
    </recommendedName>
</protein>
<keyword evidence="12" id="KW-0808">Transferase</keyword>
<dbReference type="InterPro" id="IPR000838">
    <property type="entry name" value="RNA_pol_sigma70_ECF_CS"/>
</dbReference>
<reference evidence="12" key="1">
    <citation type="submission" date="2022-03" db="EMBL/GenBank/DDBJ databases">
        <title>Streptomyces 7R015 and 7R016 isolated from Barleria lupulina in Thailand.</title>
        <authorList>
            <person name="Kanchanasin P."/>
            <person name="Phongsopitanun W."/>
            <person name="Tanasupawat S."/>
        </authorList>
    </citation>
    <scope>NUCLEOTIDE SEQUENCE</scope>
    <source>
        <strain evidence="12">7R015</strain>
    </source>
</reference>
<dbReference type="SUPFAM" id="SSF54427">
    <property type="entry name" value="NTF2-like"/>
    <property type="match status" value="1"/>
</dbReference>
<evidence type="ECO:0000259" key="9">
    <source>
        <dbReference type="Pfam" id="PF04542"/>
    </source>
</evidence>
<comment type="caution">
    <text evidence="12">The sequence shown here is derived from an EMBL/GenBank/DDBJ whole genome shotgun (WGS) entry which is preliminary data.</text>
</comment>
<dbReference type="SUPFAM" id="SSF88659">
    <property type="entry name" value="Sigma3 and sigma4 domains of RNA polymerase sigma factors"/>
    <property type="match status" value="1"/>
</dbReference>
<dbReference type="Gene3D" id="1.10.1740.10">
    <property type="match status" value="1"/>
</dbReference>
<dbReference type="RefSeq" id="WP_242766915.1">
    <property type="nucleotide sequence ID" value="NZ_JALDAY010000006.1"/>
</dbReference>
<keyword evidence="5 7" id="KW-0238">DNA-binding</keyword>
<keyword evidence="4 7" id="KW-0731">Sigma factor</keyword>
<proteinExistence type="inferred from homology"/>
<dbReference type="InterPro" id="IPR036388">
    <property type="entry name" value="WH-like_DNA-bd_sf"/>
</dbReference>
<dbReference type="NCBIfam" id="TIGR02937">
    <property type="entry name" value="sigma70-ECF"/>
    <property type="match status" value="1"/>
</dbReference>
<evidence type="ECO:0000256" key="1">
    <source>
        <dbReference type="ARBA" id="ARBA00010641"/>
    </source>
</evidence>
<evidence type="ECO:0000256" key="2">
    <source>
        <dbReference type="ARBA" id="ARBA00011344"/>
    </source>
</evidence>
<comment type="subunit">
    <text evidence="2">Interacts transiently with the RNA polymerase catalytic core formed by RpoA, RpoB, RpoC and RpoZ (2 alpha, 1 beta, 1 beta' and 1 omega subunit) to form the RNA polymerase holoenzyme that can initiate transcription.</text>
</comment>
<dbReference type="CDD" id="cd06171">
    <property type="entry name" value="Sigma70_r4"/>
    <property type="match status" value="1"/>
</dbReference>
<dbReference type="SUPFAM" id="SSF88946">
    <property type="entry name" value="Sigma2 domain of RNA polymerase sigma factors"/>
    <property type="match status" value="1"/>
</dbReference>
<keyword evidence="3 7" id="KW-0805">Transcription regulation</keyword>
<comment type="similarity">
    <text evidence="1 7">Belongs to the sigma-70 factor family. ECF subfamily.</text>
</comment>
<keyword evidence="12" id="KW-0548">Nucleotidyltransferase</keyword>
<dbReference type="InterPro" id="IPR013324">
    <property type="entry name" value="RNA_pol_sigma_r3/r4-like"/>
</dbReference>
<evidence type="ECO:0000256" key="7">
    <source>
        <dbReference type="RuleBase" id="RU000716"/>
    </source>
</evidence>
<dbReference type="Pfam" id="PF12680">
    <property type="entry name" value="SnoaL_2"/>
    <property type="match status" value="1"/>
</dbReference>
<dbReference type="PANTHER" id="PTHR43133">
    <property type="entry name" value="RNA POLYMERASE ECF-TYPE SIGMA FACTO"/>
    <property type="match status" value="1"/>
</dbReference>
<dbReference type="Pfam" id="PF04542">
    <property type="entry name" value="Sigma70_r2"/>
    <property type="match status" value="1"/>
</dbReference>
<evidence type="ECO:0000259" key="10">
    <source>
        <dbReference type="Pfam" id="PF08281"/>
    </source>
</evidence>
<dbReference type="InterPro" id="IPR014284">
    <property type="entry name" value="RNA_pol_sigma-70_dom"/>
</dbReference>
<dbReference type="InterPro" id="IPR013325">
    <property type="entry name" value="RNA_pol_sigma_r2"/>
</dbReference>
<dbReference type="InterPro" id="IPR013249">
    <property type="entry name" value="RNA_pol_sigma70_r4_t2"/>
</dbReference>
<feature type="domain" description="RNA polymerase sigma factor 70 region 4 type 2" evidence="10">
    <location>
        <begin position="145"/>
        <end position="196"/>
    </location>
</feature>
<dbReference type="GO" id="GO:0003899">
    <property type="term" value="F:DNA-directed RNA polymerase activity"/>
    <property type="evidence" value="ECO:0007669"/>
    <property type="project" value="UniProtKB-EC"/>
</dbReference>
<evidence type="ECO:0000313" key="13">
    <source>
        <dbReference type="Proteomes" id="UP001165269"/>
    </source>
</evidence>
<accession>A0ABS9Y8W8</accession>